<gene>
    <name evidence="2" type="ORF">FWK35_00035041</name>
</gene>
<comment type="caution">
    <text evidence="2">The sequence shown here is derived from an EMBL/GenBank/DDBJ whole genome shotgun (WGS) entry which is preliminary data.</text>
</comment>
<evidence type="ECO:0000256" key="1">
    <source>
        <dbReference type="SAM" id="MobiDB-lite"/>
    </source>
</evidence>
<accession>A0A6G0VJL6</accession>
<feature type="compositionally biased region" description="Basic and acidic residues" evidence="1">
    <location>
        <begin position="66"/>
        <end position="90"/>
    </location>
</feature>
<evidence type="ECO:0000313" key="3">
    <source>
        <dbReference type="Proteomes" id="UP000478052"/>
    </source>
</evidence>
<dbReference type="AlphaFoldDB" id="A0A6G0VJL6"/>
<feature type="compositionally biased region" description="Polar residues" evidence="1">
    <location>
        <begin position="21"/>
        <end position="35"/>
    </location>
</feature>
<proteinExistence type="predicted"/>
<dbReference type="Proteomes" id="UP000478052">
    <property type="component" value="Unassembled WGS sequence"/>
</dbReference>
<feature type="compositionally biased region" description="Basic residues" evidence="1">
    <location>
        <begin position="1"/>
        <end position="20"/>
    </location>
</feature>
<feature type="region of interest" description="Disordered" evidence="1">
    <location>
        <begin position="1"/>
        <end position="90"/>
    </location>
</feature>
<dbReference type="OrthoDB" id="10310154at2759"/>
<keyword evidence="3" id="KW-1185">Reference proteome</keyword>
<protein>
    <submittedName>
        <fullName evidence="2">Uncharacterized protein</fullName>
    </submittedName>
</protein>
<feature type="compositionally biased region" description="Basic and acidic residues" evidence="1">
    <location>
        <begin position="36"/>
        <end position="49"/>
    </location>
</feature>
<evidence type="ECO:0000313" key="2">
    <source>
        <dbReference type="EMBL" id="KAF0686982.1"/>
    </source>
</evidence>
<dbReference type="EMBL" id="VUJU01016869">
    <property type="protein sequence ID" value="KAF0686982.1"/>
    <property type="molecule type" value="Genomic_DNA"/>
</dbReference>
<name>A0A6G0VJL6_APHCR</name>
<sequence>MMSFKKHMSAKERRDRKKNHTSNGIGSHSTSTIFDTNHHTWPDVLESKNHRTRNGHLPMKTISPKDINKVESTIKDDKTNRSVQREYNRI</sequence>
<organism evidence="2 3">
    <name type="scientific">Aphis craccivora</name>
    <name type="common">Cowpea aphid</name>
    <dbReference type="NCBI Taxonomy" id="307492"/>
    <lineage>
        <taxon>Eukaryota</taxon>
        <taxon>Metazoa</taxon>
        <taxon>Ecdysozoa</taxon>
        <taxon>Arthropoda</taxon>
        <taxon>Hexapoda</taxon>
        <taxon>Insecta</taxon>
        <taxon>Pterygota</taxon>
        <taxon>Neoptera</taxon>
        <taxon>Paraneoptera</taxon>
        <taxon>Hemiptera</taxon>
        <taxon>Sternorrhyncha</taxon>
        <taxon>Aphidomorpha</taxon>
        <taxon>Aphidoidea</taxon>
        <taxon>Aphididae</taxon>
        <taxon>Aphidini</taxon>
        <taxon>Aphis</taxon>
        <taxon>Aphis</taxon>
    </lineage>
</organism>
<reference evidence="2 3" key="1">
    <citation type="submission" date="2019-08" db="EMBL/GenBank/DDBJ databases">
        <title>Whole genome of Aphis craccivora.</title>
        <authorList>
            <person name="Voronova N.V."/>
            <person name="Shulinski R.S."/>
            <person name="Bandarenka Y.V."/>
            <person name="Zhorov D.G."/>
            <person name="Warner D."/>
        </authorList>
    </citation>
    <scope>NUCLEOTIDE SEQUENCE [LARGE SCALE GENOMIC DNA]</scope>
    <source>
        <strain evidence="2">180601</strain>
        <tissue evidence="2">Whole Body</tissue>
    </source>
</reference>